<keyword evidence="4 6" id="KW-0472">Membrane</keyword>
<feature type="non-terminal residue" evidence="7">
    <location>
        <position position="1"/>
    </location>
</feature>
<protein>
    <recommendedName>
        <fullName evidence="8">Major facilitator superfamily (MFS) profile domain-containing protein</fullName>
    </recommendedName>
</protein>
<feature type="transmembrane region" description="Helical" evidence="6">
    <location>
        <begin position="14"/>
        <end position="36"/>
    </location>
</feature>
<gene>
    <name evidence="7" type="ORF">METZ01_LOCUS197618</name>
</gene>
<dbReference type="GO" id="GO:0046943">
    <property type="term" value="F:carboxylic acid transmembrane transporter activity"/>
    <property type="evidence" value="ECO:0007669"/>
    <property type="project" value="TreeGrafter"/>
</dbReference>
<organism evidence="7">
    <name type="scientific">marine metagenome</name>
    <dbReference type="NCBI Taxonomy" id="408172"/>
    <lineage>
        <taxon>unclassified sequences</taxon>
        <taxon>metagenomes</taxon>
        <taxon>ecological metagenomes</taxon>
    </lineage>
</organism>
<dbReference type="PANTHER" id="PTHR23508:SF10">
    <property type="entry name" value="CARBOXYLIC ACID TRANSPORTER PROTEIN HOMOLOG"/>
    <property type="match status" value="1"/>
</dbReference>
<dbReference type="EMBL" id="UINC01042310">
    <property type="protein sequence ID" value="SVB44764.1"/>
    <property type="molecule type" value="Genomic_DNA"/>
</dbReference>
<evidence type="ECO:0000256" key="3">
    <source>
        <dbReference type="ARBA" id="ARBA00022989"/>
    </source>
</evidence>
<reference evidence="7" key="1">
    <citation type="submission" date="2018-05" db="EMBL/GenBank/DDBJ databases">
        <authorList>
            <person name="Lanie J.A."/>
            <person name="Ng W.-L."/>
            <person name="Kazmierczak K.M."/>
            <person name="Andrzejewski T.M."/>
            <person name="Davidsen T.M."/>
            <person name="Wayne K.J."/>
            <person name="Tettelin H."/>
            <person name="Glass J.I."/>
            <person name="Rusch D."/>
            <person name="Podicherti R."/>
            <person name="Tsui H.-C.T."/>
            <person name="Winkler M.E."/>
        </authorList>
    </citation>
    <scope>NUCLEOTIDE SEQUENCE</scope>
</reference>
<evidence type="ECO:0000256" key="1">
    <source>
        <dbReference type="ARBA" id="ARBA00004141"/>
    </source>
</evidence>
<evidence type="ECO:0008006" key="8">
    <source>
        <dbReference type="Google" id="ProtNLM"/>
    </source>
</evidence>
<keyword evidence="2 6" id="KW-0812">Transmembrane</keyword>
<evidence type="ECO:0000256" key="2">
    <source>
        <dbReference type="ARBA" id="ARBA00022692"/>
    </source>
</evidence>
<feature type="transmembrane region" description="Helical" evidence="6">
    <location>
        <begin position="352"/>
        <end position="372"/>
    </location>
</feature>
<accession>A0A382E3Q5</accession>
<dbReference type="InterPro" id="IPR005828">
    <property type="entry name" value="MFS_sugar_transport-like"/>
</dbReference>
<dbReference type="GO" id="GO:0005886">
    <property type="term" value="C:plasma membrane"/>
    <property type="evidence" value="ECO:0007669"/>
    <property type="project" value="TreeGrafter"/>
</dbReference>
<feature type="transmembrane region" description="Helical" evidence="6">
    <location>
        <begin position="310"/>
        <end position="331"/>
    </location>
</feature>
<feature type="compositionally biased region" description="Acidic residues" evidence="5">
    <location>
        <begin position="396"/>
        <end position="419"/>
    </location>
</feature>
<name>A0A382E3Q5_9ZZZZ</name>
<dbReference type="Pfam" id="PF00083">
    <property type="entry name" value="Sugar_tr"/>
    <property type="match status" value="1"/>
</dbReference>
<feature type="region of interest" description="Disordered" evidence="5">
    <location>
        <begin position="380"/>
        <end position="419"/>
    </location>
</feature>
<feature type="transmembrane region" description="Helical" evidence="6">
    <location>
        <begin position="249"/>
        <end position="267"/>
    </location>
</feature>
<comment type="subcellular location">
    <subcellularLocation>
        <location evidence="1">Membrane</location>
        <topology evidence="1">Multi-pass membrane protein</topology>
    </subcellularLocation>
</comment>
<sequence>GILGKIPDSSDTAVWRYTLMSGLIPAIPLILIRPFLPESPQWQKKKDAGKLKRPSLGELFAPQFKNTTIIITLLFALAYGGAFGALQHMRLILPKAPEVAADSTAAKAKAVANAEAKKLDKKKTIIAGKKAFKAAEGVHVAHVTKVQEVGGLFGRALMAMVMVVVVARGTANILPFVGWSALAVFLICESLMGFGLKFADPNTSVLAAHLMCLGKGILFGGILGVPVWWLTTRLTNYLKDAPCRSVLRAFQLPGIFLMPLIFGFLIANSLSAAYIGVFIAGLLVIGQFTFWGNMLPRYFPVHLRGTGESFAANIGGRLIGTSFAFLVFTVTDEKWQSLFPQSLHGPAGFPMRVAYTTAAIGFLVFALGWFIAGKLPDPQYGNHGDEKEDESKSITVEDEEETTAPDDENVNEDSGEEKA</sequence>
<feature type="transmembrane region" description="Helical" evidence="6">
    <location>
        <begin position="68"/>
        <end position="86"/>
    </location>
</feature>
<dbReference type="Gene3D" id="1.20.1250.20">
    <property type="entry name" value="MFS general substrate transporter like domains"/>
    <property type="match status" value="1"/>
</dbReference>
<feature type="transmembrane region" description="Helical" evidence="6">
    <location>
        <begin position="176"/>
        <end position="194"/>
    </location>
</feature>
<dbReference type="PANTHER" id="PTHR23508">
    <property type="entry name" value="CARBOXYLIC ACID TRANSPORTER PROTEIN HOMOLOG"/>
    <property type="match status" value="1"/>
</dbReference>
<feature type="transmembrane region" description="Helical" evidence="6">
    <location>
        <begin position="206"/>
        <end position="229"/>
    </location>
</feature>
<proteinExistence type="predicted"/>
<evidence type="ECO:0000256" key="6">
    <source>
        <dbReference type="SAM" id="Phobius"/>
    </source>
</evidence>
<feature type="compositionally biased region" description="Basic and acidic residues" evidence="5">
    <location>
        <begin position="383"/>
        <end position="392"/>
    </location>
</feature>
<dbReference type="AlphaFoldDB" id="A0A382E3Q5"/>
<feature type="transmembrane region" description="Helical" evidence="6">
    <location>
        <begin position="272"/>
        <end position="290"/>
    </location>
</feature>
<keyword evidence="3 6" id="KW-1133">Transmembrane helix</keyword>
<evidence type="ECO:0000256" key="5">
    <source>
        <dbReference type="SAM" id="MobiDB-lite"/>
    </source>
</evidence>
<evidence type="ECO:0000313" key="7">
    <source>
        <dbReference type="EMBL" id="SVB44764.1"/>
    </source>
</evidence>
<evidence type="ECO:0000256" key="4">
    <source>
        <dbReference type="ARBA" id="ARBA00023136"/>
    </source>
</evidence>
<dbReference type="InterPro" id="IPR036259">
    <property type="entry name" value="MFS_trans_sf"/>
</dbReference>
<dbReference type="SUPFAM" id="SSF103473">
    <property type="entry name" value="MFS general substrate transporter"/>
    <property type="match status" value="2"/>
</dbReference>